<name>A0ABN7PB27_TIMPD</name>
<evidence type="ECO:0000313" key="3">
    <source>
        <dbReference type="Proteomes" id="UP001153148"/>
    </source>
</evidence>
<accession>A0ABN7PB27</accession>
<dbReference type="Proteomes" id="UP001153148">
    <property type="component" value="Unassembled WGS sequence"/>
</dbReference>
<dbReference type="EMBL" id="CAJPIN010021750">
    <property type="protein sequence ID" value="CAG2062690.1"/>
    <property type="molecule type" value="Genomic_DNA"/>
</dbReference>
<comment type="caution">
    <text evidence="2">The sequence shown here is derived from an EMBL/GenBank/DDBJ whole genome shotgun (WGS) entry which is preliminary data.</text>
</comment>
<keyword evidence="3" id="KW-1185">Reference proteome</keyword>
<protein>
    <submittedName>
        <fullName evidence="2">Uncharacterized protein</fullName>
    </submittedName>
</protein>
<reference evidence="2" key="1">
    <citation type="submission" date="2021-03" db="EMBL/GenBank/DDBJ databases">
        <authorList>
            <person name="Tran Van P."/>
        </authorList>
    </citation>
    <scope>NUCLEOTIDE SEQUENCE</scope>
</reference>
<feature type="region of interest" description="Disordered" evidence="1">
    <location>
        <begin position="84"/>
        <end position="106"/>
    </location>
</feature>
<feature type="compositionally biased region" description="Basic and acidic residues" evidence="1">
    <location>
        <begin position="87"/>
        <end position="106"/>
    </location>
</feature>
<gene>
    <name evidence="2" type="ORF">TPAB3V08_LOCUS9640</name>
</gene>
<organism evidence="2 3">
    <name type="scientific">Timema podura</name>
    <name type="common">Walking stick</name>
    <dbReference type="NCBI Taxonomy" id="61482"/>
    <lineage>
        <taxon>Eukaryota</taxon>
        <taxon>Metazoa</taxon>
        <taxon>Ecdysozoa</taxon>
        <taxon>Arthropoda</taxon>
        <taxon>Hexapoda</taxon>
        <taxon>Insecta</taxon>
        <taxon>Pterygota</taxon>
        <taxon>Neoptera</taxon>
        <taxon>Polyneoptera</taxon>
        <taxon>Phasmatodea</taxon>
        <taxon>Timematodea</taxon>
        <taxon>Timematoidea</taxon>
        <taxon>Timematidae</taxon>
        <taxon>Timema</taxon>
    </lineage>
</organism>
<proteinExistence type="predicted"/>
<evidence type="ECO:0000256" key="1">
    <source>
        <dbReference type="SAM" id="MobiDB-lite"/>
    </source>
</evidence>
<evidence type="ECO:0000313" key="2">
    <source>
        <dbReference type="EMBL" id="CAG2062690.1"/>
    </source>
</evidence>
<sequence>MGLELGRLNIGEVNLHLRGGRVENHLGKPPPVHPTEIRTSISPSSAVKLDTTSALANYATEEEFSNPTVECCGPHNSGRYLEVQDDNFNHKPVKERERCETSPHDL</sequence>